<evidence type="ECO:0000313" key="1">
    <source>
        <dbReference type="EMBL" id="KHK91302.1"/>
    </source>
</evidence>
<dbReference type="OrthoDB" id="9764216at2"/>
<dbReference type="PANTHER" id="PTHR39338">
    <property type="entry name" value="BLL5662 PROTEIN-RELATED"/>
    <property type="match status" value="1"/>
</dbReference>
<dbReference type="PANTHER" id="PTHR39338:SF7">
    <property type="entry name" value="BLL6692 PROTEIN"/>
    <property type="match status" value="1"/>
</dbReference>
<protein>
    <submittedName>
        <fullName evidence="1">von Willebrand factor A</fullName>
    </submittedName>
</protein>
<dbReference type="AlphaFoldDB" id="A0A0B1ZQ17"/>
<evidence type="ECO:0000313" key="2">
    <source>
        <dbReference type="Proteomes" id="UP000031057"/>
    </source>
</evidence>
<dbReference type="RefSeq" id="WP_039283214.1">
    <property type="nucleotide sequence ID" value="NZ_JTDI01000003.1"/>
</dbReference>
<dbReference type="InterPro" id="IPR008912">
    <property type="entry name" value="Uncharacterised_CoxE"/>
</dbReference>
<organism evidence="1 2">
    <name type="scientific">Novosphingobium malaysiense</name>
    <dbReference type="NCBI Taxonomy" id="1348853"/>
    <lineage>
        <taxon>Bacteria</taxon>
        <taxon>Pseudomonadati</taxon>
        <taxon>Pseudomonadota</taxon>
        <taxon>Alphaproteobacteria</taxon>
        <taxon>Sphingomonadales</taxon>
        <taxon>Sphingomonadaceae</taxon>
        <taxon>Novosphingobium</taxon>
    </lineage>
</organism>
<keyword evidence="2" id="KW-1185">Reference proteome</keyword>
<gene>
    <name evidence="1" type="ORF">LK12_10515</name>
</gene>
<dbReference type="Proteomes" id="UP000031057">
    <property type="component" value="Unassembled WGS sequence"/>
</dbReference>
<name>A0A0B1ZQ17_9SPHN</name>
<comment type="caution">
    <text evidence="1">The sequence shown here is derived from an EMBL/GenBank/DDBJ whole genome shotgun (WGS) entry which is preliminary data.</text>
</comment>
<dbReference type="Pfam" id="PF05762">
    <property type="entry name" value="VWA_CoxE"/>
    <property type="match status" value="1"/>
</dbReference>
<dbReference type="EMBL" id="JTDI01000003">
    <property type="protein sequence ID" value="KHK91302.1"/>
    <property type="molecule type" value="Genomic_DNA"/>
</dbReference>
<dbReference type="STRING" id="1348853.LK12_10515"/>
<proteinExistence type="predicted"/>
<reference evidence="1 2" key="1">
    <citation type="submission" date="2014-10" db="EMBL/GenBank/DDBJ databases">
        <title>Genome sequence of Novosphingobium malaysiense MUSC 273(T).</title>
        <authorList>
            <person name="Lee L.-H."/>
        </authorList>
    </citation>
    <scope>NUCLEOTIDE SEQUENCE [LARGE SCALE GENOMIC DNA]</scope>
    <source>
        <strain evidence="1 2">MUSC 273</strain>
    </source>
</reference>
<accession>A0A0B1ZQ17</accession>
<sequence>MLLNFVDELRAAGIPASLKEHLVLLEALDKDVIEQSPEAFYYLSRATFVKDEGLLDRFDQVFQRVFKGIFTDYGQQPVDIPEDWLKKLAERYFSEEEMEKVKSLGSWDEIMDTLKKRLEEQQKRHQGGNKWIGTNGTSPFGHSGYNPEGIRIGGEGKHGRAIKVWEKREFANLDNSKELGTRNIKVALRRLRRFAREGAAEELDLDETIRGTAKQGWLDLHMRPERHNAVKVLLFLDVGGSMDPFISLVEDLFSAATSEFKNLEFFYFHNCLYEGVWKDNRRRWSQRTPTWDILHKYGHDYKVIFVGDAAMSPYEVSHPGGSVEHMNDEAGAVWLQRVMQTYPATVWLNPTPERQWEYSSSTRMIRDLMGGAMYPVTLEGLDAAMKELTRKKS</sequence>